<name>A0A521CZ92_9FLAO</name>
<keyword evidence="4" id="KW-1185">Reference proteome</keyword>
<dbReference type="EMBL" id="WKKG01000001">
    <property type="protein sequence ID" value="MRX67141.1"/>
    <property type="molecule type" value="Genomic_DNA"/>
</dbReference>
<dbReference type="Proteomes" id="UP000317289">
    <property type="component" value="Unassembled WGS sequence"/>
</dbReference>
<dbReference type="EMBL" id="FXTA01000002">
    <property type="protein sequence ID" value="SMO64732.1"/>
    <property type="molecule type" value="Genomic_DNA"/>
</dbReference>
<sequence>MKKTEKIINKIAQDKLEFNVGLALLLENDYNFKELFTTLHNYIINSIPDKIDYNSESYQTALNTIPLKPTYTSVVLLKTFPTKIAFQKLVSLPENENEKTITSLLWIFKITDTERRNTECKDGCSHFWHHLF</sequence>
<gene>
    <name evidence="1" type="ORF">GJU42_04115</name>
    <name evidence="2" type="ORF">SAMN06265349_1021082</name>
</gene>
<dbReference type="InterPro" id="IPR046002">
    <property type="entry name" value="DUF5958"/>
</dbReference>
<dbReference type="Pfam" id="PF19383">
    <property type="entry name" value="DUF5958"/>
    <property type="match status" value="1"/>
</dbReference>
<evidence type="ECO:0000313" key="3">
    <source>
        <dbReference type="Proteomes" id="UP000317289"/>
    </source>
</evidence>
<reference evidence="2 3" key="1">
    <citation type="submission" date="2017-05" db="EMBL/GenBank/DDBJ databases">
        <authorList>
            <person name="Varghese N."/>
            <person name="Submissions S."/>
        </authorList>
    </citation>
    <scope>NUCLEOTIDE SEQUENCE [LARGE SCALE GENOMIC DNA]</scope>
    <source>
        <strain evidence="2 3">DSM 19382</strain>
    </source>
</reference>
<dbReference type="Proteomes" id="UP000468990">
    <property type="component" value="Unassembled WGS sequence"/>
</dbReference>
<organism evidence="2 3">
    <name type="scientific">Flavobacterium resistens</name>
    <dbReference type="NCBI Taxonomy" id="443612"/>
    <lineage>
        <taxon>Bacteria</taxon>
        <taxon>Pseudomonadati</taxon>
        <taxon>Bacteroidota</taxon>
        <taxon>Flavobacteriia</taxon>
        <taxon>Flavobacteriales</taxon>
        <taxon>Flavobacteriaceae</taxon>
        <taxon>Flavobacterium</taxon>
    </lineage>
</organism>
<reference evidence="1 4" key="2">
    <citation type="submission" date="2019-11" db="EMBL/GenBank/DDBJ databases">
        <title>Flavobacterium resistens genome.</title>
        <authorList>
            <person name="Wilson V.M."/>
            <person name="Newman J.D."/>
        </authorList>
    </citation>
    <scope>NUCLEOTIDE SEQUENCE [LARGE SCALE GENOMIC DNA]</scope>
    <source>
        <strain evidence="1 4">DSM 19382</strain>
    </source>
</reference>
<accession>A0A521CZ92</accession>
<dbReference type="AlphaFoldDB" id="A0A521CZ92"/>
<evidence type="ECO:0000313" key="4">
    <source>
        <dbReference type="Proteomes" id="UP000468990"/>
    </source>
</evidence>
<protein>
    <submittedName>
        <fullName evidence="2">Uncharacterized protein</fullName>
    </submittedName>
</protein>
<proteinExistence type="predicted"/>
<dbReference type="RefSeq" id="WP_142450685.1">
    <property type="nucleotide sequence ID" value="NZ_FXTA01000002.1"/>
</dbReference>
<evidence type="ECO:0000313" key="1">
    <source>
        <dbReference type="EMBL" id="MRX67141.1"/>
    </source>
</evidence>
<evidence type="ECO:0000313" key="2">
    <source>
        <dbReference type="EMBL" id="SMO64732.1"/>
    </source>
</evidence>
<dbReference type="OrthoDB" id="7060026at2"/>